<dbReference type="Pfam" id="PF13814">
    <property type="entry name" value="Replic_Relax"/>
    <property type="match status" value="1"/>
</dbReference>
<reference evidence="1 2" key="1">
    <citation type="submission" date="2021-12" db="EMBL/GenBank/DDBJ databases">
        <title>Genome sequence of Kibdelosporangium philippinense ATCC 49844.</title>
        <authorList>
            <person name="Fedorov E.A."/>
            <person name="Omeragic M."/>
            <person name="Shalygina K.F."/>
            <person name="Maclea K.S."/>
        </authorList>
    </citation>
    <scope>NUCLEOTIDE SEQUENCE [LARGE SCALE GENOMIC DNA]</scope>
    <source>
        <strain evidence="1 2">ATCC 49844</strain>
    </source>
</reference>
<organism evidence="1 2">
    <name type="scientific">Kibdelosporangium philippinense</name>
    <dbReference type="NCBI Taxonomy" id="211113"/>
    <lineage>
        <taxon>Bacteria</taxon>
        <taxon>Bacillati</taxon>
        <taxon>Actinomycetota</taxon>
        <taxon>Actinomycetes</taxon>
        <taxon>Pseudonocardiales</taxon>
        <taxon>Pseudonocardiaceae</taxon>
        <taxon>Kibdelosporangium</taxon>
    </lineage>
</organism>
<name>A0ABS8ZJF7_9PSEU</name>
<dbReference type="RefSeq" id="WP_233728059.1">
    <property type="nucleotide sequence ID" value="NZ_JAJVCN010000002.1"/>
</dbReference>
<protein>
    <submittedName>
        <fullName evidence="1">Replication-relaxation family protein</fullName>
    </submittedName>
</protein>
<comment type="caution">
    <text evidence="1">The sequence shown here is derived from an EMBL/GenBank/DDBJ whole genome shotgun (WGS) entry which is preliminary data.</text>
</comment>
<dbReference type="InterPro" id="IPR025855">
    <property type="entry name" value="Replic_Relax"/>
</dbReference>
<accession>A0ABS8ZJF7</accession>
<keyword evidence="2" id="KW-1185">Reference proteome</keyword>
<dbReference type="Proteomes" id="UP001521150">
    <property type="component" value="Unassembled WGS sequence"/>
</dbReference>
<gene>
    <name evidence="1" type="ORF">LWC34_27790</name>
</gene>
<evidence type="ECO:0000313" key="1">
    <source>
        <dbReference type="EMBL" id="MCE7006603.1"/>
    </source>
</evidence>
<sequence>MSRTYVTSKRLGALRVTLTGRDWTVLMTLRQLRLASGRQLTRAHYPDVTPRRARQHLASMVQRGLIARLPRMVGGFRAGSAGYVYQLDLAGSRLLEPGQTFRRPDDPGGRLLDHSLAVSELFTDLAVAHRHGELTLVSFTAEPACWRHFSGPGGGRQVLKPDCAVVTQQGRFEDRWLIEVDRATEAVSVVQRKCELYRRYWQTGAEQARFEVFPRVLWLVPDQRRYDALIEVFGRLPVDVWPLFTVALAEDAVARIAQGAHQ</sequence>
<evidence type="ECO:0000313" key="2">
    <source>
        <dbReference type="Proteomes" id="UP001521150"/>
    </source>
</evidence>
<proteinExistence type="predicted"/>
<dbReference type="EMBL" id="JAJVCN010000002">
    <property type="protein sequence ID" value="MCE7006603.1"/>
    <property type="molecule type" value="Genomic_DNA"/>
</dbReference>